<feature type="chain" id="PRO_5034738292" evidence="4">
    <location>
        <begin position="27"/>
        <end position="703"/>
    </location>
</feature>
<keyword evidence="8" id="KW-1185">Reference proteome</keyword>
<dbReference type="InterPro" id="IPR006020">
    <property type="entry name" value="PTB/PI_dom"/>
</dbReference>
<dbReference type="InterPro" id="IPR008972">
    <property type="entry name" value="Cupredoxin"/>
</dbReference>
<protein>
    <submittedName>
        <fullName evidence="7">Multicopper oxidase domain-containing protein</fullName>
    </submittedName>
</protein>
<dbReference type="KEGG" id="tsph:KIH39_19635"/>
<reference evidence="7" key="1">
    <citation type="submission" date="2021-05" db="EMBL/GenBank/DDBJ databases">
        <title>Complete genome sequence of the cellulolytic planctomycete Telmatocola sphagniphila SP2T and characterization of the first cellulase from planctomycetes.</title>
        <authorList>
            <person name="Rakitin A.L."/>
            <person name="Beletsky A.V."/>
            <person name="Naumoff D.G."/>
            <person name="Kulichevskaya I.S."/>
            <person name="Mardanov A.V."/>
            <person name="Ravin N.V."/>
            <person name="Dedysh S.N."/>
        </authorList>
    </citation>
    <scope>NUCLEOTIDE SEQUENCE</scope>
    <source>
        <strain evidence="7">SP2T</strain>
    </source>
</reference>
<dbReference type="InterPro" id="IPR045087">
    <property type="entry name" value="Cu-oxidase_fam"/>
</dbReference>
<evidence type="ECO:0000256" key="1">
    <source>
        <dbReference type="ARBA" id="ARBA00022723"/>
    </source>
</evidence>
<dbReference type="SUPFAM" id="SSF52833">
    <property type="entry name" value="Thioredoxin-like"/>
    <property type="match status" value="1"/>
</dbReference>
<dbReference type="Proteomes" id="UP000676194">
    <property type="component" value="Chromosome"/>
</dbReference>
<evidence type="ECO:0000256" key="2">
    <source>
        <dbReference type="ARBA" id="ARBA00023002"/>
    </source>
</evidence>
<dbReference type="Pfam" id="PF07732">
    <property type="entry name" value="Cu-oxidase_3"/>
    <property type="match status" value="1"/>
</dbReference>
<evidence type="ECO:0000259" key="5">
    <source>
        <dbReference type="PROSITE" id="PS01179"/>
    </source>
</evidence>
<dbReference type="GO" id="GO:0005507">
    <property type="term" value="F:copper ion binding"/>
    <property type="evidence" value="ECO:0007669"/>
    <property type="project" value="InterPro"/>
</dbReference>
<evidence type="ECO:0000256" key="3">
    <source>
        <dbReference type="SAM" id="MobiDB-lite"/>
    </source>
</evidence>
<dbReference type="GO" id="GO:0016491">
    <property type="term" value="F:oxidoreductase activity"/>
    <property type="evidence" value="ECO:0007669"/>
    <property type="project" value="UniProtKB-KW"/>
</dbReference>
<dbReference type="InterPro" id="IPR002355">
    <property type="entry name" value="Cu_oxidase_Cu_BS"/>
</dbReference>
<evidence type="ECO:0000259" key="6">
    <source>
        <dbReference type="PROSITE" id="PS51352"/>
    </source>
</evidence>
<feature type="signal peptide" evidence="4">
    <location>
        <begin position="1"/>
        <end position="26"/>
    </location>
</feature>
<evidence type="ECO:0000313" key="7">
    <source>
        <dbReference type="EMBL" id="QVL31040.1"/>
    </source>
</evidence>
<dbReference type="Gene3D" id="2.60.40.420">
    <property type="entry name" value="Cupredoxins - blue copper proteins"/>
    <property type="match status" value="3"/>
</dbReference>
<dbReference type="EMBL" id="CP074694">
    <property type="protein sequence ID" value="QVL31040.1"/>
    <property type="molecule type" value="Genomic_DNA"/>
</dbReference>
<dbReference type="PANTHER" id="PTHR48267:SF1">
    <property type="entry name" value="BILIRUBIN OXIDASE"/>
    <property type="match status" value="1"/>
</dbReference>
<feature type="region of interest" description="Disordered" evidence="3">
    <location>
        <begin position="27"/>
        <end position="52"/>
    </location>
</feature>
<dbReference type="InterPro" id="IPR036249">
    <property type="entry name" value="Thioredoxin-like_sf"/>
</dbReference>
<dbReference type="InterPro" id="IPR011706">
    <property type="entry name" value="Cu-oxidase_C"/>
</dbReference>
<keyword evidence="2" id="KW-0560">Oxidoreductase</keyword>
<dbReference type="SUPFAM" id="SSF49503">
    <property type="entry name" value="Cupredoxins"/>
    <property type="match status" value="3"/>
</dbReference>
<dbReference type="InterPro" id="IPR000866">
    <property type="entry name" value="AhpC/TSA"/>
</dbReference>
<dbReference type="PROSITE" id="PS51352">
    <property type="entry name" value="THIOREDOXIN_2"/>
    <property type="match status" value="1"/>
</dbReference>
<gene>
    <name evidence="7" type="ORF">KIH39_19635</name>
</gene>
<dbReference type="PROSITE" id="PS00080">
    <property type="entry name" value="MULTICOPPER_OXIDASE2"/>
    <property type="match status" value="1"/>
</dbReference>
<dbReference type="Gene3D" id="3.40.30.10">
    <property type="entry name" value="Glutaredoxin"/>
    <property type="match status" value="1"/>
</dbReference>
<dbReference type="GO" id="GO:0016209">
    <property type="term" value="F:antioxidant activity"/>
    <property type="evidence" value="ECO:0007669"/>
    <property type="project" value="InterPro"/>
</dbReference>
<dbReference type="CDD" id="cd04232">
    <property type="entry name" value="CuRO_1_CueO_FtsP"/>
    <property type="match status" value="1"/>
</dbReference>
<organism evidence="7 8">
    <name type="scientific">Telmatocola sphagniphila</name>
    <dbReference type="NCBI Taxonomy" id="1123043"/>
    <lineage>
        <taxon>Bacteria</taxon>
        <taxon>Pseudomonadati</taxon>
        <taxon>Planctomycetota</taxon>
        <taxon>Planctomycetia</taxon>
        <taxon>Gemmatales</taxon>
        <taxon>Gemmataceae</taxon>
    </lineage>
</organism>
<evidence type="ECO:0000313" key="8">
    <source>
        <dbReference type="Proteomes" id="UP000676194"/>
    </source>
</evidence>
<feature type="domain" description="Thioredoxin" evidence="6">
    <location>
        <begin position="540"/>
        <end position="679"/>
    </location>
</feature>
<dbReference type="InterPro" id="IPR013766">
    <property type="entry name" value="Thioredoxin_domain"/>
</dbReference>
<evidence type="ECO:0000256" key="4">
    <source>
        <dbReference type="SAM" id="SignalP"/>
    </source>
</evidence>
<dbReference type="RefSeq" id="WP_213494921.1">
    <property type="nucleotide sequence ID" value="NZ_CP074694.1"/>
</dbReference>
<dbReference type="PANTHER" id="PTHR48267">
    <property type="entry name" value="CUPREDOXIN SUPERFAMILY PROTEIN"/>
    <property type="match status" value="1"/>
</dbReference>
<keyword evidence="1" id="KW-0479">Metal-binding</keyword>
<dbReference type="CDD" id="cd13890">
    <property type="entry name" value="CuRO_3_CueO_FtsP"/>
    <property type="match status" value="1"/>
</dbReference>
<keyword evidence="4" id="KW-0732">Signal</keyword>
<dbReference type="InterPro" id="IPR011707">
    <property type="entry name" value="Cu-oxidase-like_N"/>
</dbReference>
<feature type="domain" description="PID" evidence="5">
    <location>
        <begin position="467"/>
        <end position="505"/>
    </location>
</feature>
<proteinExistence type="predicted"/>
<name>A0A8E6B5Z9_9BACT</name>
<dbReference type="PROSITE" id="PS01179">
    <property type="entry name" value="PID"/>
    <property type="match status" value="1"/>
</dbReference>
<dbReference type="Pfam" id="PF07731">
    <property type="entry name" value="Cu-oxidase_2"/>
    <property type="match status" value="1"/>
</dbReference>
<dbReference type="Pfam" id="PF00578">
    <property type="entry name" value="AhpC-TSA"/>
    <property type="match status" value="1"/>
</dbReference>
<dbReference type="AlphaFoldDB" id="A0A8E6B5Z9"/>
<sequence>MHSYRLFSLMILCCSLIGLVGSEAFPAQPPDGKKDKKGGKAGKSKTSDPRASKVRPFQDLWIPPILEGKTLDLSLAKYQRLFLEDKATPTYGYNGHKFWGPTLILNQDDTVRINVKNELEEVTTVHWHGLHLPAATDGGPHQLIQPGETWSPTFTVKNNAGTYWYHPHPHEKTQKQLTLGAGGLIIIRDPIEAKIDLPRTYGIDDIPLVLSSRRFKTDNQFSYEGDNDKYGDFLLANGTMDAQISLPAQFVRLRILNAEIERGYELGFADNRTFYQIATDGGLVEKPVPLKRLKLMVGERVELLVDLSDKDPQSSLDLMAYNAGQSFGFPGGEPDKGPPNGSYFNDKDFRILRINLTAPTQKRVTKLPETLTVNRFPSESEVSTRRNLQVTAGRPRFSFDNKFYDMHSTNQIVKLGAVESWTITNNNIFGHSFHIHDVQFKIVARGNEAPAEYERGWKDTVYLPRGKSVTFLAKFEDYASDTDPFMYHCHMANHEDGGMMGQFLVSKNPAALKKDANGMVRIPDRSEHPLTTEMITAADQQKQKPAPDFRVQDISGQTLQLASLVEKKPVLLIFIERDCPCSRESAGYFEKISQAYSSTCSVVGVINAETQTAQKWAKSVGCHISLIADPNLKIIRDYQAERSVYTTLIAPGGKIEKTYPGYSTDILQEISLSVARLGRVTPQTVSFEGAPKRLKSGCPFVEE</sequence>
<accession>A0A8E6B5Z9</accession>